<evidence type="ECO:0000313" key="6">
    <source>
        <dbReference type="EMBL" id="ANZ44751.1"/>
    </source>
</evidence>
<dbReference type="PROSITE" id="PS00198">
    <property type="entry name" value="4FE4S_FER_1"/>
    <property type="match status" value="1"/>
</dbReference>
<dbReference type="Gene3D" id="3.30.70.20">
    <property type="match status" value="1"/>
</dbReference>
<dbReference type="GO" id="GO:0051539">
    <property type="term" value="F:4 iron, 4 sulfur cluster binding"/>
    <property type="evidence" value="ECO:0007669"/>
    <property type="project" value="UniProtKB-KW"/>
</dbReference>
<name>A0A1B2I442_9BACT</name>
<organism evidence="6 7">
    <name type="scientific">Cloacibacillus porcorum</name>
    <dbReference type="NCBI Taxonomy" id="1197717"/>
    <lineage>
        <taxon>Bacteria</taxon>
        <taxon>Thermotogati</taxon>
        <taxon>Synergistota</taxon>
        <taxon>Synergistia</taxon>
        <taxon>Synergistales</taxon>
        <taxon>Synergistaceae</taxon>
        <taxon>Cloacibacillus</taxon>
    </lineage>
</organism>
<dbReference type="KEGG" id="cpor:BED41_06385"/>
<evidence type="ECO:0000313" key="7">
    <source>
        <dbReference type="Proteomes" id="UP000093044"/>
    </source>
</evidence>
<evidence type="ECO:0000256" key="1">
    <source>
        <dbReference type="ARBA" id="ARBA00022485"/>
    </source>
</evidence>
<dbReference type="RefSeq" id="WP_066744188.1">
    <property type="nucleotide sequence ID" value="NZ_CAUFKJ010000037.1"/>
</dbReference>
<dbReference type="AlphaFoldDB" id="A0A1B2I442"/>
<reference evidence="6" key="1">
    <citation type="submission" date="2016-08" db="EMBL/GenBank/DDBJ databases">
        <title>Complete genome of Cloacibacillus porcorum.</title>
        <authorList>
            <person name="Looft T."/>
            <person name="Bayles D.O."/>
            <person name="Alt D.P."/>
        </authorList>
    </citation>
    <scope>NUCLEOTIDE SEQUENCE [LARGE SCALE GENOMIC DNA]</scope>
    <source>
        <strain evidence="6">CL-84</strain>
    </source>
</reference>
<keyword evidence="7" id="KW-1185">Reference proteome</keyword>
<dbReference type="Proteomes" id="UP000093044">
    <property type="component" value="Chromosome"/>
</dbReference>
<evidence type="ECO:0000256" key="4">
    <source>
        <dbReference type="ARBA" id="ARBA00023014"/>
    </source>
</evidence>
<keyword evidence="4" id="KW-0411">Iron-sulfur</keyword>
<dbReference type="InterPro" id="IPR017900">
    <property type="entry name" value="4Fe4S_Fe_S_CS"/>
</dbReference>
<dbReference type="GeneID" id="83057478"/>
<sequence>MSVEIIYDKCLNCGACYKHCPNDVIGWDGDKKRPVVAYQDECSHCGVCALECRHGAIRHTIPLACYDDITTMAPSVNQPEEFNWQKWL</sequence>
<keyword evidence="2" id="KW-0479">Metal-binding</keyword>
<gene>
    <name evidence="6" type="ORF">BED41_06385</name>
</gene>
<dbReference type="SUPFAM" id="SSF54862">
    <property type="entry name" value="4Fe-4S ferredoxins"/>
    <property type="match status" value="1"/>
</dbReference>
<dbReference type="InterPro" id="IPR017896">
    <property type="entry name" value="4Fe4S_Fe-S-bd"/>
</dbReference>
<evidence type="ECO:0000259" key="5">
    <source>
        <dbReference type="PROSITE" id="PS51379"/>
    </source>
</evidence>
<dbReference type="GO" id="GO:0046872">
    <property type="term" value="F:metal ion binding"/>
    <property type="evidence" value="ECO:0007669"/>
    <property type="project" value="UniProtKB-KW"/>
</dbReference>
<dbReference type="STRING" id="1197717.BED41_06385"/>
<dbReference type="OrthoDB" id="9806398at2"/>
<feature type="domain" description="4Fe-4S ferredoxin-type" evidence="5">
    <location>
        <begin position="1"/>
        <end position="30"/>
    </location>
</feature>
<feature type="domain" description="4Fe-4S ferredoxin-type" evidence="5">
    <location>
        <begin position="32"/>
        <end position="62"/>
    </location>
</feature>
<protein>
    <recommendedName>
        <fullName evidence="5">4Fe-4S ferredoxin-type domain-containing protein</fullName>
    </recommendedName>
</protein>
<keyword evidence="3" id="KW-0408">Iron</keyword>
<dbReference type="Pfam" id="PF12838">
    <property type="entry name" value="Fer4_7"/>
    <property type="match status" value="1"/>
</dbReference>
<evidence type="ECO:0000256" key="2">
    <source>
        <dbReference type="ARBA" id="ARBA00022723"/>
    </source>
</evidence>
<dbReference type="PROSITE" id="PS51379">
    <property type="entry name" value="4FE4S_FER_2"/>
    <property type="match status" value="2"/>
</dbReference>
<dbReference type="InterPro" id="IPR050572">
    <property type="entry name" value="Fe-S_Ferredoxin"/>
</dbReference>
<dbReference type="PANTHER" id="PTHR43687">
    <property type="entry name" value="ADENYLYLSULFATE REDUCTASE, BETA SUBUNIT"/>
    <property type="match status" value="1"/>
</dbReference>
<proteinExistence type="predicted"/>
<dbReference type="PANTHER" id="PTHR43687:SF1">
    <property type="entry name" value="FERREDOXIN III"/>
    <property type="match status" value="1"/>
</dbReference>
<evidence type="ECO:0000256" key="3">
    <source>
        <dbReference type="ARBA" id="ARBA00023004"/>
    </source>
</evidence>
<accession>A0A1B2I442</accession>
<dbReference type="EMBL" id="CP016757">
    <property type="protein sequence ID" value="ANZ44751.1"/>
    <property type="molecule type" value="Genomic_DNA"/>
</dbReference>
<keyword evidence="1" id="KW-0004">4Fe-4S</keyword>